<feature type="region of interest" description="Disordered" evidence="1">
    <location>
        <begin position="297"/>
        <end position="344"/>
    </location>
</feature>
<evidence type="ECO:0000256" key="1">
    <source>
        <dbReference type="SAM" id="MobiDB-lite"/>
    </source>
</evidence>
<dbReference type="EMBL" id="ML975259">
    <property type="protein sequence ID" value="KAF1837677.1"/>
    <property type="molecule type" value="Genomic_DNA"/>
</dbReference>
<gene>
    <name evidence="2" type="ORF">BDW02DRAFT_107504</name>
</gene>
<feature type="compositionally biased region" description="Polar residues" evidence="1">
    <location>
        <begin position="316"/>
        <end position="328"/>
    </location>
</feature>
<organism evidence="2 3">
    <name type="scientific">Decorospora gaudefroyi</name>
    <dbReference type="NCBI Taxonomy" id="184978"/>
    <lineage>
        <taxon>Eukaryota</taxon>
        <taxon>Fungi</taxon>
        <taxon>Dikarya</taxon>
        <taxon>Ascomycota</taxon>
        <taxon>Pezizomycotina</taxon>
        <taxon>Dothideomycetes</taxon>
        <taxon>Pleosporomycetidae</taxon>
        <taxon>Pleosporales</taxon>
        <taxon>Pleosporineae</taxon>
        <taxon>Pleosporaceae</taxon>
        <taxon>Decorospora</taxon>
    </lineage>
</organism>
<reference evidence="2" key="1">
    <citation type="submission" date="2020-01" db="EMBL/GenBank/DDBJ databases">
        <authorList>
            <consortium name="DOE Joint Genome Institute"/>
            <person name="Haridas S."/>
            <person name="Albert R."/>
            <person name="Binder M."/>
            <person name="Bloem J."/>
            <person name="Labutti K."/>
            <person name="Salamov A."/>
            <person name="Andreopoulos B."/>
            <person name="Baker S.E."/>
            <person name="Barry K."/>
            <person name="Bills G."/>
            <person name="Bluhm B.H."/>
            <person name="Cannon C."/>
            <person name="Castanera R."/>
            <person name="Culley D.E."/>
            <person name="Daum C."/>
            <person name="Ezra D."/>
            <person name="Gonzalez J.B."/>
            <person name="Henrissat B."/>
            <person name="Kuo A."/>
            <person name="Liang C."/>
            <person name="Lipzen A."/>
            <person name="Lutzoni F."/>
            <person name="Magnuson J."/>
            <person name="Mondo S."/>
            <person name="Nolan M."/>
            <person name="Ohm R."/>
            <person name="Pangilinan J."/>
            <person name="Park H.-J."/>
            <person name="Ramirez L."/>
            <person name="Alfaro M."/>
            <person name="Sun H."/>
            <person name="Tritt A."/>
            <person name="Yoshinaga Y."/>
            <person name="Zwiers L.-H."/>
            <person name="Turgeon B.G."/>
            <person name="Goodwin S.B."/>
            <person name="Spatafora J.W."/>
            <person name="Crous P.W."/>
            <person name="Grigoriev I.V."/>
        </authorList>
    </citation>
    <scope>NUCLEOTIDE SEQUENCE</scope>
    <source>
        <strain evidence="2">P77</strain>
    </source>
</reference>
<feature type="compositionally biased region" description="Basic and acidic residues" evidence="1">
    <location>
        <begin position="45"/>
        <end position="54"/>
    </location>
</feature>
<keyword evidence="3" id="KW-1185">Reference proteome</keyword>
<dbReference type="AlphaFoldDB" id="A0A6A5KNZ4"/>
<feature type="region of interest" description="Disordered" evidence="1">
    <location>
        <begin position="30"/>
        <end position="59"/>
    </location>
</feature>
<name>A0A6A5KNZ4_9PLEO</name>
<proteinExistence type="predicted"/>
<accession>A0A6A5KNZ4</accession>
<feature type="compositionally biased region" description="Basic residues" evidence="1">
    <location>
        <begin position="304"/>
        <end position="314"/>
    </location>
</feature>
<protein>
    <submittedName>
        <fullName evidence="2">Uncharacterized protein</fullName>
    </submittedName>
</protein>
<dbReference type="Proteomes" id="UP000800040">
    <property type="component" value="Unassembled WGS sequence"/>
</dbReference>
<evidence type="ECO:0000313" key="3">
    <source>
        <dbReference type="Proteomes" id="UP000800040"/>
    </source>
</evidence>
<evidence type="ECO:0000313" key="2">
    <source>
        <dbReference type="EMBL" id="KAF1837677.1"/>
    </source>
</evidence>
<sequence length="344" mass="37973">MERCVRAVFCRHGGLRCGMGHEDALLLLPPGSGVSSSSRGKRAKRGCDQRKEEGGGESGVVIGRTRLGVPRFDYEPRNHVIPLGTGCVTPRNCSLVLSSDLIANASLSSSPRARSPSSPVLSLIVANQERRPHAQPQYRIPLRRAKQRDCVRADCDGCERRSRGLTSLLKFVNRQHRCDQLGGRRQYRQFGLRRHQHYPASGALDPLPEVRSRHSSPPSLLVIAAGFATFASAPATATCAATLPAPSPSHLASKLHQFARALTYPRPKQPVLRLSRKRARSIEQRENRVCKVKRAQGLPEYHKRSPRAPGHHRYVTTPNYGSRNSNSPNLPPDLQDVLSQGQQI</sequence>